<gene>
    <name evidence="1" type="ORF">ERS852411_03869</name>
</gene>
<dbReference type="EMBL" id="CYZT01000619">
    <property type="protein sequence ID" value="CUQ01305.1"/>
    <property type="molecule type" value="Genomic_DNA"/>
</dbReference>
<reference evidence="1 2" key="1">
    <citation type="submission" date="2015-09" db="EMBL/GenBank/DDBJ databases">
        <authorList>
            <consortium name="Pathogen Informatics"/>
        </authorList>
    </citation>
    <scope>NUCLEOTIDE SEQUENCE [LARGE SCALE GENOMIC DNA]</scope>
    <source>
        <strain evidence="1 2">2789STDY5608854</strain>
    </source>
</reference>
<organism evidence="1 2">
    <name type="scientific">Flavonifractor plautii</name>
    <name type="common">Fusobacterium plautii</name>
    <dbReference type="NCBI Taxonomy" id="292800"/>
    <lineage>
        <taxon>Bacteria</taxon>
        <taxon>Bacillati</taxon>
        <taxon>Bacillota</taxon>
        <taxon>Clostridia</taxon>
        <taxon>Eubacteriales</taxon>
        <taxon>Oscillospiraceae</taxon>
        <taxon>Flavonifractor</taxon>
    </lineage>
</organism>
<sequence>MATQTARNSSARSAWAAAAGDCAASPSPASASAQMSAIANRGFQNFVMRSLL</sequence>
<dbReference type="AlphaFoldDB" id="A0A174T0U2"/>
<evidence type="ECO:0000313" key="2">
    <source>
        <dbReference type="Proteomes" id="UP000095746"/>
    </source>
</evidence>
<proteinExistence type="predicted"/>
<dbReference type="Proteomes" id="UP000095746">
    <property type="component" value="Unassembled WGS sequence"/>
</dbReference>
<evidence type="ECO:0000313" key="1">
    <source>
        <dbReference type="EMBL" id="CUQ01305.1"/>
    </source>
</evidence>
<name>A0A174T0U2_FLAPL</name>
<accession>A0A174T0U2</accession>
<protein>
    <submittedName>
        <fullName evidence="1">Uncharacterized protein</fullName>
    </submittedName>
</protein>